<evidence type="ECO:0000256" key="5">
    <source>
        <dbReference type="ARBA" id="ARBA00022990"/>
    </source>
</evidence>
<keyword evidence="6" id="KW-0443">Lipid metabolism</keyword>
<protein>
    <submittedName>
        <fullName evidence="9">Carnitinyl-CoA dehydratase</fullName>
        <ecNumber evidence="9">4.2.1.-</ecNumber>
    </submittedName>
</protein>
<keyword evidence="4" id="KW-0276">Fatty acid metabolism</keyword>
<dbReference type="InterPro" id="IPR018376">
    <property type="entry name" value="Enoyl-CoA_hyd/isom_CS"/>
</dbReference>
<evidence type="ECO:0000313" key="9">
    <source>
        <dbReference type="EMBL" id="VFU13726.1"/>
    </source>
</evidence>
<dbReference type="AlphaFoldDB" id="A0A485LZ26"/>
<dbReference type="Gene3D" id="3.90.226.10">
    <property type="entry name" value="2-enoyl-CoA Hydratase, Chain A, domain 1"/>
    <property type="match status" value="1"/>
</dbReference>
<keyword evidence="5" id="KW-0007">Acetylation</keyword>
<evidence type="ECO:0000256" key="2">
    <source>
        <dbReference type="ARBA" id="ARBA00005005"/>
    </source>
</evidence>
<dbReference type="CDD" id="cd06558">
    <property type="entry name" value="crotonase-like"/>
    <property type="match status" value="1"/>
</dbReference>
<evidence type="ECO:0000256" key="3">
    <source>
        <dbReference type="ARBA" id="ARBA00005254"/>
    </source>
</evidence>
<dbReference type="PANTHER" id="PTHR43149:SF1">
    <property type="entry name" value="DELTA(3,5)-DELTA(2,4)-DIENOYL-COA ISOMERASE, MITOCHONDRIAL"/>
    <property type="match status" value="1"/>
</dbReference>
<dbReference type="InterPro" id="IPR014748">
    <property type="entry name" value="Enoyl-CoA_hydra_C"/>
</dbReference>
<gene>
    <name evidence="9" type="primary">caiD</name>
    <name evidence="9" type="ORF">SCFA_210012</name>
</gene>
<dbReference type="PANTHER" id="PTHR43149">
    <property type="entry name" value="ENOYL-COA HYDRATASE"/>
    <property type="match status" value="1"/>
</dbReference>
<dbReference type="EMBL" id="CAADRM010000083">
    <property type="protein sequence ID" value="VFU13726.1"/>
    <property type="molecule type" value="Genomic_DNA"/>
</dbReference>
<dbReference type="GO" id="GO:0005777">
    <property type="term" value="C:peroxisome"/>
    <property type="evidence" value="ECO:0007669"/>
    <property type="project" value="UniProtKB-SubCell"/>
</dbReference>
<keyword evidence="8" id="KW-0413">Isomerase</keyword>
<dbReference type="SUPFAM" id="SSF52096">
    <property type="entry name" value="ClpP/crotonase"/>
    <property type="match status" value="1"/>
</dbReference>
<dbReference type="Pfam" id="PF00378">
    <property type="entry name" value="ECH_1"/>
    <property type="match status" value="1"/>
</dbReference>
<proteinExistence type="inferred from homology"/>
<organism evidence="9">
    <name type="scientific">anaerobic digester metagenome</name>
    <dbReference type="NCBI Taxonomy" id="1263854"/>
    <lineage>
        <taxon>unclassified sequences</taxon>
        <taxon>metagenomes</taxon>
        <taxon>ecological metagenomes</taxon>
    </lineage>
</organism>
<dbReference type="FunFam" id="1.10.12.10:FF:000004">
    <property type="entry name" value="Delta3,5-delta2,4-dienoyl-CoA isomerase"/>
    <property type="match status" value="1"/>
</dbReference>
<dbReference type="Gene3D" id="1.10.12.10">
    <property type="entry name" value="Lyase 2-enoyl-coa Hydratase, Chain A, domain 2"/>
    <property type="match status" value="1"/>
</dbReference>
<dbReference type="GO" id="GO:0016829">
    <property type="term" value="F:lyase activity"/>
    <property type="evidence" value="ECO:0007669"/>
    <property type="project" value="UniProtKB-KW"/>
</dbReference>
<comment type="similarity">
    <text evidence="3">Belongs to the enoyl-CoA hydratase/isomerase family.</text>
</comment>
<dbReference type="GO" id="GO:0051750">
    <property type="term" value="F:delta(3,5)-delta(2,4)-dienoyl-CoA isomerase activity"/>
    <property type="evidence" value="ECO:0007669"/>
    <property type="project" value="TreeGrafter"/>
</dbReference>
<dbReference type="PROSITE" id="PS00166">
    <property type="entry name" value="ENOYL_COA_HYDRATASE"/>
    <property type="match status" value="1"/>
</dbReference>
<name>A0A485LZ26_9ZZZZ</name>
<dbReference type="InterPro" id="IPR029045">
    <property type="entry name" value="ClpP/crotonase-like_dom_sf"/>
</dbReference>
<evidence type="ECO:0000256" key="7">
    <source>
        <dbReference type="ARBA" id="ARBA00023140"/>
    </source>
</evidence>
<dbReference type="UniPathway" id="UPA00659"/>
<keyword evidence="9" id="KW-0456">Lyase</keyword>
<accession>A0A485LZ26</accession>
<dbReference type="InterPro" id="IPR045002">
    <property type="entry name" value="Ech1-like"/>
</dbReference>
<comment type="pathway">
    <text evidence="2">Lipid metabolism; fatty acid beta-oxidation.</text>
</comment>
<dbReference type="EC" id="4.2.1.-" evidence="9"/>
<keyword evidence="7" id="KW-0576">Peroxisome</keyword>
<evidence type="ECO:0000256" key="4">
    <source>
        <dbReference type="ARBA" id="ARBA00022832"/>
    </source>
</evidence>
<dbReference type="FunFam" id="3.90.226.10:FF:000024">
    <property type="entry name" value="Delta3,5-delta2,4-dienoyl-CoA isomerase"/>
    <property type="match status" value="1"/>
</dbReference>
<dbReference type="NCBIfam" id="NF004794">
    <property type="entry name" value="PRK06142.1"/>
    <property type="match status" value="1"/>
</dbReference>
<sequence>MASGKGGNMVSSQPCLKVEKSGHVAWLVLNRPQQRNTMTMEFFEDITRCFEEFDTDPEVRVVVVRAEGKSFTAGLDLVAAQVLLGDGSAVYRDWLYRKIKELQASMTAIEKCRKPVIAAIHGHCIGGGVDLTSACDIRIASQDAVFSIRETRIAIIADIGTLQRLPYIIGQGWYRELAMTGRDFTAEEALKMGYITRLCPDRQALLEEAGKLAEEIAGLSPLTVQGVKEVANYTRDHGLHQGLEYVAQRNASIVPNEDMIEAVAAFLEKRTPKFKGR</sequence>
<evidence type="ECO:0000256" key="6">
    <source>
        <dbReference type="ARBA" id="ARBA00023098"/>
    </source>
</evidence>
<evidence type="ECO:0000256" key="8">
    <source>
        <dbReference type="ARBA" id="ARBA00023235"/>
    </source>
</evidence>
<dbReference type="GO" id="GO:0006635">
    <property type="term" value="P:fatty acid beta-oxidation"/>
    <property type="evidence" value="ECO:0007669"/>
    <property type="project" value="UniProtKB-UniPathway"/>
</dbReference>
<comment type="subcellular location">
    <subcellularLocation>
        <location evidence="1">Peroxisome</location>
    </subcellularLocation>
</comment>
<dbReference type="InterPro" id="IPR001753">
    <property type="entry name" value="Enoyl-CoA_hydra/iso"/>
</dbReference>
<reference evidence="9" key="1">
    <citation type="submission" date="2019-03" db="EMBL/GenBank/DDBJ databases">
        <authorList>
            <person name="Hao L."/>
        </authorList>
    </citation>
    <scope>NUCLEOTIDE SEQUENCE</scope>
</reference>
<evidence type="ECO:0000256" key="1">
    <source>
        <dbReference type="ARBA" id="ARBA00004275"/>
    </source>
</evidence>